<proteinExistence type="inferred from homology"/>
<dbReference type="RefSeq" id="XP_003330020.1">
    <property type="nucleotide sequence ID" value="XM_003329972.1"/>
</dbReference>
<dbReference type="InParanoid" id="E3KMS6"/>
<dbReference type="InterPro" id="IPR005814">
    <property type="entry name" value="Aminotrans_3"/>
</dbReference>
<dbReference type="eggNOG" id="KOG1402">
    <property type="taxonomic scope" value="Eukaryota"/>
</dbReference>
<evidence type="ECO:0000256" key="2">
    <source>
        <dbReference type="ARBA" id="ARBA00008954"/>
    </source>
</evidence>
<comment type="cofactor">
    <cofactor evidence="1 4">
        <name>pyridoxal 5'-phosphate</name>
        <dbReference type="ChEBI" id="CHEBI:597326"/>
    </cofactor>
</comment>
<comment type="catalytic activity">
    <reaction evidence="4">
        <text>a 2-oxocarboxylate + L-ornithine = L-glutamate 5-semialdehyde + an L-alpha-amino acid</text>
        <dbReference type="Rhea" id="RHEA:13877"/>
        <dbReference type="ChEBI" id="CHEBI:35179"/>
        <dbReference type="ChEBI" id="CHEBI:46911"/>
        <dbReference type="ChEBI" id="CHEBI:58066"/>
        <dbReference type="ChEBI" id="CHEBI:59869"/>
        <dbReference type="EC" id="2.6.1.13"/>
    </reaction>
</comment>
<reference key="1">
    <citation type="submission" date="2007-01" db="EMBL/GenBank/DDBJ databases">
        <title>The Genome Sequence of Puccinia graminis f. sp. tritici Strain CRL 75-36-700-3.</title>
        <authorList>
            <consortium name="The Broad Institute Genome Sequencing Platform"/>
            <person name="Birren B."/>
            <person name="Lander E."/>
            <person name="Galagan J."/>
            <person name="Nusbaum C."/>
            <person name="Devon K."/>
            <person name="Cuomo C."/>
            <person name="Jaffe D."/>
            <person name="Butler J."/>
            <person name="Alvarez P."/>
            <person name="Gnerre S."/>
            <person name="Grabherr M."/>
            <person name="Mauceli E."/>
            <person name="Brockman W."/>
            <person name="Young S."/>
            <person name="LaButti K."/>
            <person name="Sykes S."/>
            <person name="DeCaprio D."/>
            <person name="Crawford M."/>
            <person name="Koehrsen M."/>
            <person name="Engels R."/>
            <person name="Montgomery P."/>
            <person name="Pearson M."/>
            <person name="Howarth C."/>
            <person name="Larson L."/>
            <person name="White J."/>
            <person name="Zeng Q."/>
            <person name="Kodira C."/>
            <person name="Yandava C."/>
            <person name="Alvarado L."/>
            <person name="O'Leary S."/>
            <person name="Szabo L."/>
            <person name="Dean R."/>
            <person name="Schein J."/>
        </authorList>
    </citation>
    <scope>NUCLEOTIDE SEQUENCE</scope>
    <source>
        <strain>CRL 75-36-700-3</strain>
    </source>
</reference>
<gene>
    <name evidence="5" type="ORF">PGTG_11957</name>
</gene>
<dbReference type="VEuPathDB" id="FungiDB:PGTG_11957"/>
<dbReference type="AlphaFoldDB" id="E3KMS6"/>
<dbReference type="STRING" id="418459.E3KMS6"/>
<evidence type="ECO:0000256" key="3">
    <source>
        <dbReference type="ARBA" id="ARBA00022898"/>
    </source>
</evidence>
<comment type="pathway">
    <text evidence="4">Amino-acid biosynthesis; L-proline biosynthesis; L-glutamate 5-semialdehyde from L-ornithine: step 1/1.</text>
</comment>
<dbReference type="Gene3D" id="3.40.640.10">
    <property type="entry name" value="Type I PLP-dependent aspartate aminotransferase-like (Major domain)"/>
    <property type="match status" value="1"/>
</dbReference>
<evidence type="ECO:0000313" key="5">
    <source>
        <dbReference type="EMBL" id="EFP85601.1"/>
    </source>
</evidence>
<dbReference type="Gene3D" id="3.90.1150.10">
    <property type="entry name" value="Aspartate Aminotransferase, domain 1"/>
    <property type="match status" value="2"/>
</dbReference>
<evidence type="ECO:0000256" key="1">
    <source>
        <dbReference type="ARBA" id="ARBA00001933"/>
    </source>
</evidence>
<dbReference type="EMBL" id="DS178295">
    <property type="protein sequence ID" value="EFP85601.1"/>
    <property type="molecule type" value="Genomic_DNA"/>
</dbReference>
<dbReference type="InterPro" id="IPR015424">
    <property type="entry name" value="PyrdxlP-dep_Trfase"/>
</dbReference>
<dbReference type="Proteomes" id="UP000008783">
    <property type="component" value="Unassembled WGS sequence"/>
</dbReference>
<organism evidence="5 6">
    <name type="scientific">Puccinia graminis f. sp. tritici (strain CRL 75-36-700-3 / race SCCL)</name>
    <name type="common">Black stem rust fungus</name>
    <dbReference type="NCBI Taxonomy" id="418459"/>
    <lineage>
        <taxon>Eukaryota</taxon>
        <taxon>Fungi</taxon>
        <taxon>Dikarya</taxon>
        <taxon>Basidiomycota</taxon>
        <taxon>Pucciniomycotina</taxon>
        <taxon>Pucciniomycetes</taxon>
        <taxon>Pucciniales</taxon>
        <taxon>Pucciniaceae</taxon>
        <taxon>Puccinia</taxon>
    </lineage>
</organism>
<sequence length="225" mass="24830">MWLFPWKCATYVLSIYKLLFISKHLCGFYPVSAVLADDHIMGVIKPGEHGSTFGGNLLGCAVAITALDVLIEENLCERAKEMGKLMRSGLLKRGAWELCLLMKSRGVLAKSTNSNIIRLTPPLTIGPNEVKQVVKVIGEFLQDLDQGNCLAQFNSTFLACTTCCRLFAQRSGPFFAAHTRSVSGVVAEFRYAALIANSDSAALRYTNRYGSFIGMYNFILELQNL</sequence>
<dbReference type="PANTHER" id="PTHR11986:SF18">
    <property type="entry name" value="ORNITHINE AMINOTRANSFERASE, MITOCHONDRIAL"/>
    <property type="match status" value="1"/>
</dbReference>
<dbReference type="EC" id="2.6.1.13" evidence="4"/>
<dbReference type="InterPro" id="IPR015421">
    <property type="entry name" value="PyrdxlP-dep_Trfase_major"/>
</dbReference>
<reference evidence="6" key="2">
    <citation type="journal article" date="2011" name="Proc. Natl. Acad. Sci. U.S.A.">
        <title>Obligate biotrophy features unraveled by the genomic analysis of rust fungi.</title>
        <authorList>
            <person name="Duplessis S."/>
            <person name="Cuomo C.A."/>
            <person name="Lin Y.-C."/>
            <person name="Aerts A."/>
            <person name="Tisserant E."/>
            <person name="Veneault-Fourrey C."/>
            <person name="Joly D.L."/>
            <person name="Hacquard S."/>
            <person name="Amselem J."/>
            <person name="Cantarel B.L."/>
            <person name="Chiu R."/>
            <person name="Coutinho P.M."/>
            <person name="Feau N."/>
            <person name="Field M."/>
            <person name="Frey P."/>
            <person name="Gelhaye E."/>
            <person name="Goldberg J."/>
            <person name="Grabherr M.G."/>
            <person name="Kodira C.D."/>
            <person name="Kohler A."/>
            <person name="Kuees U."/>
            <person name="Lindquist E.A."/>
            <person name="Lucas S.M."/>
            <person name="Mago R."/>
            <person name="Mauceli E."/>
            <person name="Morin E."/>
            <person name="Murat C."/>
            <person name="Pangilinan J.L."/>
            <person name="Park R."/>
            <person name="Pearson M."/>
            <person name="Quesneville H."/>
            <person name="Rouhier N."/>
            <person name="Sakthikumar S."/>
            <person name="Salamov A.A."/>
            <person name="Schmutz J."/>
            <person name="Selles B."/>
            <person name="Shapiro H."/>
            <person name="Tanguay P."/>
            <person name="Tuskan G.A."/>
            <person name="Henrissat B."/>
            <person name="Van de Peer Y."/>
            <person name="Rouze P."/>
            <person name="Ellis J.G."/>
            <person name="Dodds P.N."/>
            <person name="Schein J.E."/>
            <person name="Zhong S."/>
            <person name="Hamelin R.C."/>
            <person name="Grigoriev I.V."/>
            <person name="Szabo L.J."/>
            <person name="Martin F."/>
        </authorList>
    </citation>
    <scope>NUCLEOTIDE SEQUENCE [LARGE SCALE GENOMIC DNA]</scope>
    <source>
        <strain evidence="6">CRL 75-36-700-3 / race SCCL</strain>
    </source>
</reference>
<accession>E3KMS6</accession>
<dbReference type="SUPFAM" id="SSF53383">
    <property type="entry name" value="PLP-dependent transferases"/>
    <property type="match status" value="1"/>
</dbReference>
<keyword evidence="4" id="KW-0808">Transferase</keyword>
<evidence type="ECO:0000256" key="4">
    <source>
        <dbReference type="RuleBase" id="RU365036"/>
    </source>
</evidence>
<dbReference type="InterPro" id="IPR050103">
    <property type="entry name" value="Class-III_PLP-dep_AT"/>
</dbReference>
<name>E3KMS6_PUCGT</name>
<evidence type="ECO:0000313" key="6">
    <source>
        <dbReference type="Proteomes" id="UP000008783"/>
    </source>
</evidence>
<dbReference type="HOGENOM" id="CLU_1230431_0_0_1"/>
<dbReference type="InterPro" id="IPR015422">
    <property type="entry name" value="PyrdxlP-dep_Trfase_small"/>
</dbReference>
<keyword evidence="4" id="KW-0032">Aminotransferase</keyword>
<dbReference type="GeneID" id="10544161"/>
<dbReference type="PANTHER" id="PTHR11986">
    <property type="entry name" value="AMINOTRANSFERASE CLASS III"/>
    <property type="match status" value="1"/>
</dbReference>
<dbReference type="GO" id="GO:0055129">
    <property type="term" value="P:L-proline biosynthetic process"/>
    <property type="evidence" value="ECO:0007669"/>
    <property type="project" value="UniProtKB-UniPathway"/>
</dbReference>
<comment type="similarity">
    <text evidence="2 4">Belongs to the class-III pyridoxal-phosphate-dependent aminotransferase family.</text>
</comment>
<keyword evidence="3 4" id="KW-0663">Pyridoxal phosphate</keyword>
<dbReference type="OrthoDB" id="10261433at2759"/>
<dbReference type="FunFam" id="3.40.640.10:FF:000185">
    <property type="entry name" value="Ornithine aminotransferase"/>
    <property type="match status" value="1"/>
</dbReference>
<protein>
    <recommendedName>
        <fullName evidence="4">Ornithine aminotransferase</fullName>
        <ecNumber evidence="4">2.6.1.13</ecNumber>
    </recommendedName>
</protein>
<dbReference type="GO" id="GO:0030170">
    <property type="term" value="F:pyridoxal phosphate binding"/>
    <property type="evidence" value="ECO:0007669"/>
    <property type="project" value="InterPro"/>
</dbReference>
<keyword evidence="6" id="KW-1185">Reference proteome</keyword>
<dbReference type="UniPathway" id="UPA00098">
    <property type="reaction ID" value="UER00358"/>
</dbReference>
<dbReference type="KEGG" id="pgr:PGTG_11957"/>
<dbReference type="Pfam" id="PF00202">
    <property type="entry name" value="Aminotran_3"/>
    <property type="match status" value="1"/>
</dbReference>
<dbReference type="GO" id="GO:0004587">
    <property type="term" value="F:ornithine aminotransferase activity"/>
    <property type="evidence" value="ECO:0007669"/>
    <property type="project" value="UniProtKB-EC"/>
</dbReference>